<reference evidence="1 2" key="1">
    <citation type="submission" date="2020-08" db="EMBL/GenBank/DDBJ databases">
        <title>Genome sequence of Leucobacter denitrificans KACC 14055T.</title>
        <authorList>
            <person name="Hyun D.-W."/>
            <person name="Bae J.-W."/>
        </authorList>
    </citation>
    <scope>NUCLEOTIDE SEQUENCE [LARGE SCALE GENOMIC DNA]</scope>
    <source>
        <strain evidence="1 2">KACC 14055</strain>
    </source>
</reference>
<gene>
    <name evidence="1" type="ORF">H9L06_05305</name>
</gene>
<dbReference type="KEGG" id="ldn:H9L06_05305"/>
<accession>A0A7G9S783</accession>
<keyword evidence="2" id="KW-1185">Reference proteome</keyword>
<name>A0A7G9S783_9MICO</name>
<proteinExistence type="predicted"/>
<evidence type="ECO:0000313" key="2">
    <source>
        <dbReference type="Proteomes" id="UP000515934"/>
    </source>
</evidence>
<dbReference type="AlphaFoldDB" id="A0A7G9S783"/>
<sequence length="116" mass="13269">MLGATLPVPGYSMRVHVYFHSDEGKKDVIPAVKMARTLDNEATLIAQFPPRRESHALKRMLPSSRQITIANIKAAQLLDVTEAPNGKVFRRPEKWFPEYEDEHGEFMEGELLCEHH</sequence>
<evidence type="ECO:0000313" key="1">
    <source>
        <dbReference type="EMBL" id="QNN63708.1"/>
    </source>
</evidence>
<protein>
    <submittedName>
        <fullName evidence="1">Uncharacterized protein</fullName>
    </submittedName>
</protein>
<dbReference type="RefSeq" id="WP_187556166.1">
    <property type="nucleotide sequence ID" value="NZ_CP060716.1"/>
</dbReference>
<organism evidence="1 2">
    <name type="scientific">Leucobacter denitrificans</name>
    <dbReference type="NCBI Taxonomy" id="683042"/>
    <lineage>
        <taxon>Bacteria</taxon>
        <taxon>Bacillati</taxon>
        <taxon>Actinomycetota</taxon>
        <taxon>Actinomycetes</taxon>
        <taxon>Micrococcales</taxon>
        <taxon>Microbacteriaceae</taxon>
        <taxon>Leucobacter</taxon>
    </lineage>
</organism>
<dbReference type="EMBL" id="CP060716">
    <property type="protein sequence ID" value="QNN63708.1"/>
    <property type="molecule type" value="Genomic_DNA"/>
</dbReference>
<dbReference type="Proteomes" id="UP000515934">
    <property type="component" value="Chromosome"/>
</dbReference>